<keyword evidence="2" id="KW-1133">Transmembrane helix</keyword>
<reference evidence="3 4" key="1">
    <citation type="submission" date="2018-06" db="EMBL/GenBank/DDBJ databases">
        <authorList>
            <consortium name="Pathogen Informatics"/>
            <person name="Doyle S."/>
        </authorList>
    </citation>
    <scope>NUCLEOTIDE SEQUENCE [LARGE SCALE GENOMIC DNA]</scope>
    <source>
        <strain evidence="3 4">NCTC8603</strain>
    </source>
</reference>
<feature type="compositionally biased region" description="Polar residues" evidence="1">
    <location>
        <begin position="36"/>
        <end position="46"/>
    </location>
</feature>
<comment type="caution">
    <text evidence="3">The sequence shown here is derived from an EMBL/GenBank/DDBJ whole genome shotgun (WGS) entry which is preliminary data.</text>
</comment>
<dbReference type="AlphaFoldDB" id="A0AB38H528"/>
<evidence type="ECO:0000256" key="1">
    <source>
        <dbReference type="SAM" id="MobiDB-lite"/>
    </source>
</evidence>
<gene>
    <name evidence="3" type="ORF">NCTC8603_04544</name>
</gene>
<feature type="transmembrane region" description="Helical" evidence="2">
    <location>
        <begin position="141"/>
        <end position="161"/>
    </location>
</feature>
<dbReference type="EMBL" id="UGEE01000003">
    <property type="protein sequence ID" value="STK96055.1"/>
    <property type="molecule type" value="Genomic_DNA"/>
</dbReference>
<feature type="region of interest" description="Disordered" evidence="1">
    <location>
        <begin position="22"/>
        <end position="46"/>
    </location>
</feature>
<protein>
    <submittedName>
        <fullName evidence="3">Sulfatase</fullName>
    </submittedName>
</protein>
<name>A0AB38H528_ECOLX</name>
<organism evidence="3 4">
    <name type="scientific">Escherichia coli</name>
    <dbReference type="NCBI Taxonomy" id="562"/>
    <lineage>
        <taxon>Bacteria</taxon>
        <taxon>Pseudomonadati</taxon>
        <taxon>Pseudomonadota</taxon>
        <taxon>Gammaproteobacteria</taxon>
        <taxon>Enterobacterales</taxon>
        <taxon>Enterobacteriaceae</taxon>
        <taxon>Escherichia</taxon>
    </lineage>
</organism>
<keyword evidence="2" id="KW-0472">Membrane</keyword>
<keyword evidence="2" id="KW-0812">Transmembrane</keyword>
<accession>A0AB38H528</accession>
<proteinExistence type="predicted"/>
<evidence type="ECO:0000256" key="2">
    <source>
        <dbReference type="SAM" id="Phobius"/>
    </source>
</evidence>
<evidence type="ECO:0000313" key="3">
    <source>
        <dbReference type="EMBL" id="STK96055.1"/>
    </source>
</evidence>
<evidence type="ECO:0000313" key="4">
    <source>
        <dbReference type="Proteomes" id="UP000255153"/>
    </source>
</evidence>
<sequence length="166" mass="19256">MDHYCTVRDTLLQYQCNMQEEPGDCHQPHNPARTGSEPTENTTGESKVNRPVFPVYHFLVSAAILVFVVIFWRTHHRDHRNWLALRLFVLCSVNRWPLRMVKGTVVGTTDTLREMQRYEQLSSTGLTTGKSSREHRYMIRLLLSLVRVCAGIICQCMTIPYQPHRG</sequence>
<dbReference type="Proteomes" id="UP000255153">
    <property type="component" value="Unassembled WGS sequence"/>
</dbReference>
<feature type="transmembrane region" description="Helical" evidence="2">
    <location>
        <begin position="55"/>
        <end position="72"/>
    </location>
</feature>